<organism evidence="1 2">
    <name type="scientific">Pseudidiomarina tainanensis</name>
    <dbReference type="NCBI Taxonomy" id="502365"/>
    <lineage>
        <taxon>Bacteria</taxon>
        <taxon>Pseudomonadati</taxon>
        <taxon>Pseudomonadota</taxon>
        <taxon>Gammaproteobacteria</taxon>
        <taxon>Alteromonadales</taxon>
        <taxon>Idiomarinaceae</taxon>
        <taxon>Pseudidiomarina</taxon>
    </lineage>
</organism>
<sequence length="330" mass="36230">MIKGKKIFITGGAGFIASMLISRLADDNEITVYDNYTRNTLKDTPYANHPNVTQVRGDVLNFDQLKEAMQGHQLVVHAAAIAGIESTIKQPVLTMRVNMLGTANALEAAHQVGGIERFVEFSTSEVFGSHAFKVDERHQTSTGAVGEARWTYAVGKLAGEHLAHAYHDQYGLPTVTVRPFNVYGPGQTGEGALSIFIRKALQNQDLMIFGDGTQIRAWCYVDDMVEGVLCCLEHPNAVGESFNIGNSRAVTTIFGLAETVCRVTESKSKIIFRDALSADIELRIPQVYKARDLIGFEAKVDLEEGLKRTAEWIGGNLTSLPELSDFFKSE</sequence>
<name>A0ACD2HI94_9GAMM</name>
<proteinExistence type="predicted"/>
<accession>A0ACD2HI94</accession>
<dbReference type="Proteomes" id="UP000293092">
    <property type="component" value="Unassembled WGS sequence"/>
</dbReference>
<keyword evidence="2" id="KW-1185">Reference proteome</keyword>
<evidence type="ECO:0000313" key="2">
    <source>
        <dbReference type="Proteomes" id="UP000293092"/>
    </source>
</evidence>
<dbReference type="EMBL" id="PIQJ01000001">
    <property type="protein sequence ID" value="RZQ56286.1"/>
    <property type="molecule type" value="Genomic_DNA"/>
</dbReference>
<evidence type="ECO:0000313" key="1">
    <source>
        <dbReference type="EMBL" id="RZQ56286.1"/>
    </source>
</evidence>
<gene>
    <name evidence="1" type="ORF">CWI82_02965</name>
</gene>
<reference evidence="1" key="1">
    <citation type="submission" date="2017-11" db="EMBL/GenBank/DDBJ databases">
        <title>Comparative genomic and phylogenomic analyses of the family Idiomarinaceae.</title>
        <authorList>
            <person name="Liu Y."/>
            <person name="Shao Z."/>
        </authorList>
    </citation>
    <scope>NUCLEOTIDE SEQUENCE</scope>
    <source>
        <strain evidence="1">PIN1</strain>
    </source>
</reference>
<comment type="caution">
    <text evidence="1">The sequence shown here is derived from an EMBL/GenBank/DDBJ whole genome shotgun (WGS) entry which is preliminary data.</text>
</comment>
<protein>
    <submittedName>
        <fullName evidence="1">Epimerase</fullName>
    </submittedName>
</protein>